<protein>
    <submittedName>
        <fullName evidence="11">Glutamine ABC transporter permease</fullName>
    </submittedName>
</protein>
<evidence type="ECO:0000256" key="1">
    <source>
        <dbReference type="ARBA" id="ARBA00004651"/>
    </source>
</evidence>
<dbReference type="RefSeq" id="WP_126596839.1">
    <property type="nucleotide sequence ID" value="NZ_BIFQ01000001.1"/>
</dbReference>
<dbReference type="PANTHER" id="PTHR30614:SF20">
    <property type="entry name" value="GLUTAMINE TRANSPORT SYSTEM PERMEASE PROTEIN GLNP"/>
    <property type="match status" value="1"/>
</dbReference>
<feature type="domain" description="ABC transmembrane type-1" evidence="10">
    <location>
        <begin position="15"/>
        <end position="212"/>
    </location>
</feature>
<keyword evidence="7 9" id="KW-1133">Transmembrane helix</keyword>
<evidence type="ECO:0000259" key="10">
    <source>
        <dbReference type="PROSITE" id="PS50928"/>
    </source>
</evidence>
<evidence type="ECO:0000313" key="12">
    <source>
        <dbReference type="Proteomes" id="UP000287224"/>
    </source>
</evidence>
<dbReference type="Gene3D" id="1.10.3720.10">
    <property type="entry name" value="MetI-like"/>
    <property type="match status" value="1"/>
</dbReference>
<feature type="transmembrane region" description="Helical" evidence="9">
    <location>
        <begin position="85"/>
        <end position="106"/>
    </location>
</feature>
<dbReference type="AlphaFoldDB" id="A0A401ZG11"/>
<proteinExistence type="inferred from homology"/>
<name>A0A401ZG11_9CHLR</name>
<dbReference type="Proteomes" id="UP000287224">
    <property type="component" value="Unassembled WGS sequence"/>
</dbReference>
<keyword evidence="3 9" id="KW-0813">Transport</keyword>
<gene>
    <name evidence="11" type="ORF">KDAU_31530</name>
</gene>
<feature type="transmembrane region" description="Helical" evidence="9">
    <location>
        <begin position="18"/>
        <end position="39"/>
    </location>
</feature>
<feature type="transmembrane region" description="Helical" evidence="9">
    <location>
        <begin position="165"/>
        <end position="183"/>
    </location>
</feature>
<reference evidence="12" key="1">
    <citation type="submission" date="2018-12" db="EMBL/GenBank/DDBJ databases">
        <title>Tengunoibacter tsumagoiensis gen. nov., sp. nov., Dictyobacter kobayashii sp. nov., D. alpinus sp. nov., and D. joshuensis sp. nov. and description of Dictyobacteraceae fam. nov. within the order Ktedonobacterales isolated from Tengu-no-mugimeshi.</title>
        <authorList>
            <person name="Wang C.M."/>
            <person name="Zheng Y."/>
            <person name="Sakai Y."/>
            <person name="Toyoda A."/>
            <person name="Minakuchi Y."/>
            <person name="Abe K."/>
            <person name="Yokota A."/>
            <person name="Yabe S."/>
        </authorList>
    </citation>
    <scope>NUCLEOTIDE SEQUENCE [LARGE SCALE GENOMIC DNA]</scope>
    <source>
        <strain evidence="12">S-27</strain>
    </source>
</reference>
<feature type="transmembrane region" description="Helical" evidence="9">
    <location>
        <begin position="195"/>
        <end position="215"/>
    </location>
</feature>
<evidence type="ECO:0000256" key="4">
    <source>
        <dbReference type="ARBA" id="ARBA00022475"/>
    </source>
</evidence>
<feature type="transmembrane region" description="Helical" evidence="9">
    <location>
        <begin position="60"/>
        <end position="79"/>
    </location>
</feature>
<accession>A0A401ZG11</accession>
<dbReference type="InterPro" id="IPR010065">
    <property type="entry name" value="AA_ABC_transptr_permease_3TM"/>
</dbReference>
<keyword evidence="12" id="KW-1185">Reference proteome</keyword>
<comment type="subcellular location">
    <subcellularLocation>
        <location evidence="1 9">Cell membrane</location>
        <topology evidence="1 9">Multi-pass membrane protein</topology>
    </subcellularLocation>
</comment>
<evidence type="ECO:0000256" key="3">
    <source>
        <dbReference type="ARBA" id="ARBA00022448"/>
    </source>
</evidence>
<evidence type="ECO:0000256" key="8">
    <source>
        <dbReference type="ARBA" id="ARBA00023136"/>
    </source>
</evidence>
<dbReference type="InterPro" id="IPR035906">
    <property type="entry name" value="MetI-like_sf"/>
</dbReference>
<dbReference type="EMBL" id="BIFQ01000001">
    <property type="protein sequence ID" value="GCE05824.1"/>
    <property type="molecule type" value="Genomic_DNA"/>
</dbReference>
<dbReference type="GO" id="GO:0022857">
    <property type="term" value="F:transmembrane transporter activity"/>
    <property type="evidence" value="ECO:0007669"/>
    <property type="project" value="InterPro"/>
</dbReference>
<evidence type="ECO:0000256" key="6">
    <source>
        <dbReference type="ARBA" id="ARBA00022970"/>
    </source>
</evidence>
<evidence type="ECO:0000256" key="7">
    <source>
        <dbReference type="ARBA" id="ARBA00022989"/>
    </source>
</evidence>
<dbReference type="PROSITE" id="PS50928">
    <property type="entry name" value="ABC_TM1"/>
    <property type="match status" value="1"/>
</dbReference>
<dbReference type="GO" id="GO:0006865">
    <property type="term" value="P:amino acid transport"/>
    <property type="evidence" value="ECO:0007669"/>
    <property type="project" value="UniProtKB-KW"/>
</dbReference>
<dbReference type="InterPro" id="IPR000515">
    <property type="entry name" value="MetI-like"/>
</dbReference>
<organism evidence="11 12">
    <name type="scientific">Dictyobacter aurantiacus</name>
    <dbReference type="NCBI Taxonomy" id="1936993"/>
    <lineage>
        <taxon>Bacteria</taxon>
        <taxon>Bacillati</taxon>
        <taxon>Chloroflexota</taxon>
        <taxon>Ktedonobacteria</taxon>
        <taxon>Ktedonobacterales</taxon>
        <taxon>Dictyobacteraceae</taxon>
        <taxon>Dictyobacter</taxon>
    </lineage>
</organism>
<dbReference type="NCBIfam" id="TIGR01726">
    <property type="entry name" value="HEQRo_perm_3TM"/>
    <property type="match status" value="1"/>
</dbReference>
<comment type="similarity">
    <text evidence="2">Belongs to the binding-protein-dependent transport system permease family. HisMQ subfamily.</text>
</comment>
<evidence type="ECO:0000256" key="9">
    <source>
        <dbReference type="RuleBase" id="RU363032"/>
    </source>
</evidence>
<sequence>MDVIWPALPSFLVGARNTILYCIVSFPLALVLGLLLALMDGSQYIWLRNPARIFIEVVRGTPIVAQIFIVYYGLGGLLAGIHPSWALWINSWTAGIGTLALNYAAYEAEIYRAGFLSVDKGQAEAALSLGLSPGQNFFRIQLPQAIPLMIPPFVNDFIYLLKDSAIISIIAGTELTSVLNFFVRRNASNPMPFFLLAIVLYLLMSLPVSYVARFLERRLRAAL</sequence>
<evidence type="ECO:0000313" key="11">
    <source>
        <dbReference type="EMBL" id="GCE05824.1"/>
    </source>
</evidence>
<keyword evidence="4" id="KW-1003">Cell membrane</keyword>
<dbReference type="SUPFAM" id="SSF161098">
    <property type="entry name" value="MetI-like"/>
    <property type="match status" value="1"/>
</dbReference>
<evidence type="ECO:0000256" key="2">
    <source>
        <dbReference type="ARBA" id="ARBA00010072"/>
    </source>
</evidence>
<dbReference type="OrthoDB" id="9787841at2"/>
<keyword evidence="6" id="KW-0029">Amino-acid transport</keyword>
<dbReference type="Pfam" id="PF00528">
    <property type="entry name" value="BPD_transp_1"/>
    <property type="match status" value="1"/>
</dbReference>
<evidence type="ECO:0000256" key="5">
    <source>
        <dbReference type="ARBA" id="ARBA00022692"/>
    </source>
</evidence>
<dbReference type="PANTHER" id="PTHR30614">
    <property type="entry name" value="MEMBRANE COMPONENT OF AMINO ACID ABC TRANSPORTER"/>
    <property type="match status" value="1"/>
</dbReference>
<dbReference type="InterPro" id="IPR043429">
    <property type="entry name" value="ArtM/GltK/GlnP/TcyL/YhdX-like"/>
</dbReference>
<comment type="caution">
    <text evidence="11">The sequence shown here is derived from an EMBL/GenBank/DDBJ whole genome shotgun (WGS) entry which is preliminary data.</text>
</comment>
<dbReference type="GO" id="GO:0043190">
    <property type="term" value="C:ATP-binding cassette (ABC) transporter complex"/>
    <property type="evidence" value="ECO:0007669"/>
    <property type="project" value="InterPro"/>
</dbReference>
<keyword evidence="5 9" id="KW-0812">Transmembrane</keyword>
<keyword evidence="8 9" id="KW-0472">Membrane</keyword>
<dbReference type="CDD" id="cd06261">
    <property type="entry name" value="TM_PBP2"/>
    <property type="match status" value="1"/>
</dbReference>